<organism evidence="3 4">
    <name type="scientific">Gordonia jinghuaiqii</name>
    <dbReference type="NCBI Taxonomy" id="2758710"/>
    <lineage>
        <taxon>Bacteria</taxon>
        <taxon>Bacillati</taxon>
        <taxon>Actinomycetota</taxon>
        <taxon>Actinomycetes</taxon>
        <taxon>Mycobacteriales</taxon>
        <taxon>Gordoniaceae</taxon>
        <taxon>Gordonia</taxon>
    </lineage>
</organism>
<protein>
    <submittedName>
        <fullName evidence="3">Universal stress protein</fullName>
    </submittedName>
</protein>
<dbReference type="Gene3D" id="3.40.50.620">
    <property type="entry name" value="HUPs"/>
    <property type="match status" value="2"/>
</dbReference>
<dbReference type="PANTHER" id="PTHR46268:SF6">
    <property type="entry name" value="UNIVERSAL STRESS PROTEIN UP12"/>
    <property type="match status" value="1"/>
</dbReference>
<proteinExistence type="inferred from homology"/>
<dbReference type="AlphaFoldDB" id="A0A7D7QGX5"/>
<dbReference type="PRINTS" id="PR01438">
    <property type="entry name" value="UNVRSLSTRESS"/>
</dbReference>
<dbReference type="CDD" id="cd00293">
    <property type="entry name" value="USP-like"/>
    <property type="match status" value="1"/>
</dbReference>
<comment type="similarity">
    <text evidence="1">Belongs to the universal stress protein A family.</text>
</comment>
<sequence length="270" mass="28329">MTTIAVGVDLSDESEAAAQWAAASAPHEHLLLVHGYAASMALAPLTEFDIDSTRDATVAHVAGIADLLRAEHPGLEVSTVVEHDFAIPLLTRLSQHVDMLVLGHHRPGLIERLTTGSISAALSARARCPVVTVPYGNLTARGPVVVAVDVDAPSDLALDAAFEFARTTGHPISVICAIPDAATPARIADIYARAEAVVEPWRRRFPECTATLQLVNGAPHRAVVRAVPQASLLVVTRPRGGTSFPVWGNSVTRAAHGASSCPIAVVDHSS</sequence>
<dbReference type="InterPro" id="IPR006015">
    <property type="entry name" value="Universal_stress_UspA"/>
</dbReference>
<evidence type="ECO:0000256" key="1">
    <source>
        <dbReference type="ARBA" id="ARBA00008791"/>
    </source>
</evidence>
<reference evidence="4" key="1">
    <citation type="submission" date="2020-07" db="EMBL/GenBank/DDBJ databases">
        <title>novel species isolated from the respiratory tract of Marmot.</title>
        <authorList>
            <person name="Zhang G."/>
        </authorList>
    </citation>
    <scope>NUCLEOTIDE SEQUENCE [LARGE SCALE GENOMIC DNA]</scope>
    <source>
        <strain evidence="4">686</strain>
    </source>
</reference>
<dbReference type="Proteomes" id="UP000515663">
    <property type="component" value="Chromosome"/>
</dbReference>
<name>A0A7D7QGX5_9ACTN</name>
<evidence type="ECO:0000313" key="3">
    <source>
        <dbReference type="EMBL" id="QMT02142.1"/>
    </source>
</evidence>
<dbReference type="PANTHER" id="PTHR46268">
    <property type="entry name" value="STRESS RESPONSE PROTEIN NHAX"/>
    <property type="match status" value="1"/>
</dbReference>
<keyword evidence="4" id="KW-1185">Reference proteome</keyword>
<dbReference type="Pfam" id="PF00582">
    <property type="entry name" value="Usp"/>
    <property type="match status" value="1"/>
</dbReference>
<accession>A0A7D7QGX5</accession>
<dbReference type="InterPro" id="IPR014729">
    <property type="entry name" value="Rossmann-like_a/b/a_fold"/>
</dbReference>
<evidence type="ECO:0000313" key="4">
    <source>
        <dbReference type="Proteomes" id="UP000515663"/>
    </source>
</evidence>
<dbReference type="InterPro" id="IPR006016">
    <property type="entry name" value="UspA"/>
</dbReference>
<dbReference type="RefSeq" id="WP_219850521.1">
    <property type="nucleotide sequence ID" value="NZ_CP059491.1"/>
</dbReference>
<feature type="domain" description="UspA" evidence="2">
    <location>
        <begin position="2"/>
        <end position="134"/>
    </location>
</feature>
<dbReference type="EMBL" id="CP059491">
    <property type="protein sequence ID" value="QMT02142.1"/>
    <property type="molecule type" value="Genomic_DNA"/>
</dbReference>
<dbReference type="SUPFAM" id="SSF52402">
    <property type="entry name" value="Adenine nucleotide alpha hydrolases-like"/>
    <property type="match status" value="2"/>
</dbReference>
<evidence type="ECO:0000259" key="2">
    <source>
        <dbReference type="Pfam" id="PF00582"/>
    </source>
</evidence>
<gene>
    <name evidence="3" type="ORF">H1R19_02875</name>
</gene>
<dbReference type="KEGG" id="gji:H1R19_02875"/>